<dbReference type="SUPFAM" id="SSF143865">
    <property type="entry name" value="CorA soluble domain-like"/>
    <property type="match status" value="1"/>
</dbReference>
<dbReference type="Proteomes" id="UP001652338">
    <property type="component" value="Unassembled WGS sequence"/>
</dbReference>
<evidence type="ECO:0000256" key="4">
    <source>
        <dbReference type="ARBA" id="ARBA00022475"/>
    </source>
</evidence>
<comment type="caution">
    <text evidence="10">The sequence shown here is derived from an EMBL/GenBank/DDBJ whole genome shotgun (WGS) entry which is preliminary data.</text>
</comment>
<keyword evidence="4" id="KW-1003">Cell membrane</keyword>
<evidence type="ECO:0000256" key="8">
    <source>
        <dbReference type="SAM" id="Coils"/>
    </source>
</evidence>
<evidence type="ECO:0000256" key="7">
    <source>
        <dbReference type="ARBA" id="ARBA00023136"/>
    </source>
</evidence>
<comment type="subcellular location">
    <subcellularLocation>
        <location evidence="1">Cell membrane</location>
        <topology evidence="1">Multi-pass membrane protein</topology>
    </subcellularLocation>
</comment>
<dbReference type="EMBL" id="JAOQKE010000027">
    <property type="protein sequence ID" value="MCU6726513.1"/>
    <property type="molecule type" value="Genomic_DNA"/>
</dbReference>
<protein>
    <submittedName>
        <fullName evidence="10">Cobalt transporter</fullName>
    </submittedName>
</protein>
<dbReference type="CDD" id="cd12826">
    <property type="entry name" value="EcCorA_ZntB-like_u1"/>
    <property type="match status" value="1"/>
</dbReference>
<keyword evidence="5 9" id="KW-0812">Transmembrane</keyword>
<evidence type="ECO:0000256" key="9">
    <source>
        <dbReference type="SAM" id="Phobius"/>
    </source>
</evidence>
<dbReference type="InterPro" id="IPR002523">
    <property type="entry name" value="MgTranspt_CorA/ZnTranspt_ZntB"/>
</dbReference>
<evidence type="ECO:0000313" key="10">
    <source>
        <dbReference type="EMBL" id="MCU6726513.1"/>
    </source>
</evidence>
<evidence type="ECO:0000256" key="5">
    <source>
        <dbReference type="ARBA" id="ARBA00022692"/>
    </source>
</evidence>
<feature type="coiled-coil region" evidence="8">
    <location>
        <begin position="161"/>
        <end position="224"/>
    </location>
</feature>
<gene>
    <name evidence="10" type="ORF">OCV47_14490</name>
</gene>
<dbReference type="SUPFAM" id="SSF144083">
    <property type="entry name" value="Magnesium transport protein CorA, transmembrane region"/>
    <property type="match status" value="1"/>
</dbReference>
<keyword evidence="8" id="KW-0175">Coiled coil</keyword>
<evidence type="ECO:0000256" key="3">
    <source>
        <dbReference type="ARBA" id="ARBA00022448"/>
    </source>
</evidence>
<accession>A0ABT2SR37</accession>
<keyword evidence="3" id="KW-0813">Transport</keyword>
<dbReference type="PANTHER" id="PTHR46494">
    <property type="entry name" value="CORA FAMILY METAL ION TRANSPORTER (EUROFUNG)"/>
    <property type="match status" value="1"/>
</dbReference>
<evidence type="ECO:0000313" key="11">
    <source>
        <dbReference type="Proteomes" id="UP001652338"/>
    </source>
</evidence>
<feature type="transmembrane region" description="Helical" evidence="9">
    <location>
        <begin position="276"/>
        <end position="296"/>
    </location>
</feature>
<dbReference type="RefSeq" id="WP_256299605.1">
    <property type="nucleotide sequence ID" value="NZ_JAOQKE010000027.1"/>
</dbReference>
<dbReference type="Gene3D" id="1.20.58.340">
    <property type="entry name" value="Magnesium transport protein CorA, transmembrane region"/>
    <property type="match status" value="2"/>
</dbReference>
<keyword evidence="7 9" id="KW-0472">Membrane</keyword>
<dbReference type="PANTHER" id="PTHR46494:SF1">
    <property type="entry name" value="CORA FAMILY METAL ION TRANSPORTER (EUROFUNG)"/>
    <property type="match status" value="1"/>
</dbReference>
<dbReference type="InterPro" id="IPR045861">
    <property type="entry name" value="CorA_cytoplasmic_dom"/>
</dbReference>
<organism evidence="10 11">
    <name type="scientific">Muricoprocola aceti</name>
    <dbReference type="NCBI Taxonomy" id="2981772"/>
    <lineage>
        <taxon>Bacteria</taxon>
        <taxon>Bacillati</taxon>
        <taxon>Bacillota</taxon>
        <taxon>Clostridia</taxon>
        <taxon>Lachnospirales</taxon>
        <taxon>Lachnospiraceae</taxon>
        <taxon>Muricoprocola</taxon>
    </lineage>
</organism>
<reference evidence="10 11" key="1">
    <citation type="journal article" date="2021" name="ISME Commun">
        <title>Automated analysis of genomic sequences facilitates high-throughput and comprehensive description of bacteria.</title>
        <authorList>
            <person name="Hitch T.C.A."/>
        </authorList>
    </citation>
    <scope>NUCLEOTIDE SEQUENCE [LARGE SCALE GENOMIC DNA]</scope>
    <source>
        <strain evidence="10 11">Sanger_29</strain>
    </source>
</reference>
<dbReference type="InterPro" id="IPR045863">
    <property type="entry name" value="CorA_TM1_TM2"/>
</dbReference>
<name>A0ABT2SR37_9FIRM</name>
<evidence type="ECO:0000256" key="1">
    <source>
        <dbReference type="ARBA" id="ARBA00004651"/>
    </source>
</evidence>
<evidence type="ECO:0000256" key="2">
    <source>
        <dbReference type="ARBA" id="ARBA00009765"/>
    </source>
</evidence>
<feature type="transmembrane region" description="Helical" evidence="9">
    <location>
        <begin position="308"/>
        <end position="326"/>
    </location>
</feature>
<dbReference type="Pfam" id="PF01544">
    <property type="entry name" value="CorA"/>
    <property type="match status" value="1"/>
</dbReference>
<keyword evidence="6 9" id="KW-1133">Transmembrane helix</keyword>
<evidence type="ECO:0000256" key="6">
    <source>
        <dbReference type="ARBA" id="ARBA00022989"/>
    </source>
</evidence>
<sequence length="332" mass="38823">MAIKVYILKKSIMKSSIDEYLEMKAELKERKKLEKQMNPESTMEQKQKKELRAVFVSESDTALQALEIAGISYEGDIDLDDIEFCKVESQQKCICGNLHIPRRNDVLGEKIRMYFFANRKNIVIIDDEDFAEKIIKRIIASRTKPGQSRERFLYNFCAKFMDEDLDNLGRYEKKIMGIEEEINEGDLDEVTEEIALLRKELLILREYYDEMNDFGKQLEENENNFFSGKNLSYFGTISDRADRLMGRTMYLLDYIGQVRDTYQGKVAEHQNDNMEFLTIISTIFFPLTLITGWYGMNFDNMPELTHGYPFVIGLSLVVVAVIIIIFKKRKIL</sequence>
<proteinExistence type="inferred from homology"/>
<comment type="similarity">
    <text evidence="2">Belongs to the CorA metal ion transporter (MIT) (TC 1.A.35) family.</text>
</comment>
<keyword evidence="11" id="KW-1185">Reference proteome</keyword>